<feature type="transmembrane region" description="Helical" evidence="1">
    <location>
        <begin position="520"/>
        <end position="538"/>
    </location>
</feature>
<dbReference type="Proteomes" id="UP000013827">
    <property type="component" value="Unassembled WGS sequence"/>
</dbReference>
<feature type="transmembrane region" description="Helical" evidence="1">
    <location>
        <begin position="249"/>
        <end position="274"/>
    </location>
</feature>
<evidence type="ECO:0000313" key="2">
    <source>
        <dbReference type="EnsemblProtists" id="EOD07487"/>
    </source>
</evidence>
<evidence type="ECO:0000256" key="1">
    <source>
        <dbReference type="SAM" id="Phobius"/>
    </source>
</evidence>
<dbReference type="InterPro" id="IPR011435">
    <property type="entry name" value="UmpAB"/>
</dbReference>
<dbReference type="PaxDb" id="2903-EOD07487"/>
<dbReference type="HOGENOM" id="CLU_026769_2_2_1"/>
<proteinExistence type="predicted"/>
<feature type="transmembrane region" description="Helical" evidence="1">
    <location>
        <begin position="305"/>
        <end position="324"/>
    </location>
</feature>
<reference evidence="2" key="2">
    <citation type="submission" date="2024-10" db="UniProtKB">
        <authorList>
            <consortium name="EnsemblProtists"/>
        </authorList>
    </citation>
    <scope>IDENTIFICATION</scope>
</reference>
<dbReference type="RefSeq" id="XP_005759916.1">
    <property type="nucleotide sequence ID" value="XM_005759859.1"/>
</dbReference>
<dbReference type="KEGG" id="ehx:EMIHUDRAFT_106529"/>
<feature type="transmembrane region" description="Helical" evidence="1">
    <location>
        <begin position="117"/>
        <end position="141"/>
    </location>
</feature>
<evidence type="ECO:0008006" key="4">
    <source>
        <dbReference type="Google" id="ProtNLM"/>
    </source>
</evidence>
<dbReference type="GeneID" id="17253648"/>
<accession>A0A0D3I8A2</accession>
<feature type="transmembrane region" description="Helical" evidence="1">
    <location>
        <begin position="221"/>
        <end position="242"/>
    </location>
</feature>
<dbReference type="STRING" id="2903.R1BDX0"/>
<dbReference type="AlphaFoldDB" id="A0A0D3I8A2"/>
<keyword evidence="1" id="KW-0472">Membrane</keyword>
<feature type="transmembrane region" description="Helical" evidence="1">
    <location>
        <begin position="161"/>
        <end position="180"/>
    </location>
</feature>
<name>A0A0D3I8A2_EMIH1</name>
<reference evidence="3" key="1">
    <citation type="journal article" date="2013" name="Nature">
        <title>Pan genome of the phytoplankton Emiliania underpins its global distribution.</title>
        <authorList>
            <person name="Read B.A."/>
            <person name="Kegel J."/>
            <person name="Klute M.J."/>
            <person name="Kuo A."/>
            <person name="Lefebvre S.C."/>
            <person name="Maumus F."/>
            <person name="Mayer C."/>
            <person name="Miller J."/>
            <person name="Monier A."/>
            <person name="Salamov A."/>
            <person name="Young J."/>
            <person name="Aguilar M."/>
            <person name="Claverie J.M."/>
            <person name="Frickenhaus S."/>
            <person name="Gonzalez K."/>
            <person name="Herman E.K."/>
            <person name="Lin Y.C."/>
            <person name="Napier J."/>
            <person name="Ogata H."/>
            <person name="Sarno A.F."/>
            <person name="Shmutz J."/>
            <person name="Schroeder D."/>
            <person name="de Vargas C."/>
            <person name="Verret F."/>
            <person name="von Dassow P."/>
            <person name="Valentin K."/>
            <person name="Van de Peer Y."/>
            <person name="Wheeler G."/>
            <person name="Dacks J.B."/>
            <person name="Delwiche C.F."/>
            <person name="Dyhrman S.T."/>
            <person name="Glockner G."/>
            <person name="John U."/>
            <person name="Richards T."/>
            <person name="Worden A.Z."/>
            <person name="Zhang X."/>
            <person name="Grigoriev I.V."/>
            <person name="Allen A.E."/>
            <person name="Bidle K."/>
            <person name="Borodovsky M."/>
            <person name="Bowler C."/>
            <person name="Brownlee C."/>
            <person name="Cock J.M."/>
            <person name="Elias M."/>
            <person name="Gladyshev V.N."/>
            <person name="Groth M."/>
            <person name="Guda C."/>
            <person name="Hadaegh A."/>
            <person name="Iglesias-Rodriguez M.D."/>
            <person name="Jenkins J."/>
            <person name="Jones B.M."/>
            <person name="Lawson T."/>
            <person name="Leese F."/>
            <person name="Lindquist E."/>
            <person name="Lobanov A."/>
            <person name="Lomsadze A."/>
            <person name="Malik S.B."/>
            <person name="Marsh M.E."/>
            <person name="Mackinder L."/>
            <person name="Mock T."/>
            <person name="Mueller-Roeber B."/>
            <person name="Pagarete A."/>
            <person name="Parker M."/>
            <person name="Probert I."/>
            <person name="Quesneville H."/>
            <person name="Raines C."/>
            <person name="Rensing S.A."/>
            <person name="Riano-Pachon D.M."/>
            <person name="Richier S."/>
            <person name="Rokitta S."/>
            <person name="Shiraiwa Y."/>
            <person name="Soanes D.M."/>
            <person name="van der Giezen M."/>
            <person name="Wahlund T.M."/>
            <person name="Williams B."/>
            <person name="Wilson W."/>
            <person name="Wolfe G."/>
            <person name="Wurch L.L."/>
        </authorList>
    </citation>
    <scope>NUCLEOTIDE SEQUENCE</scope>
</reference>
<keyword evidence="1" id="KW-1133">Transmembrane helix</keyword>
<feature type="transmembrane region" description="Helical" evidence="1">
    <location>
        <begin position="34"/>
        <end position="52"/>
    </location>
</feature>
<feature type="transmembrane region" description="Helical" evidence="1">
    <location>
        <begin position="449"/>
        <end position="467"/>
    </location>
</feature>
<dbReference type="Pfam" id="PF07556">
    <property type="entry name" value="DUF1538"/>
    <property type="match status" value="2"/>
</dbReference>
<feature type="transmembrane region" description="Helical" evidence="1">
    <location>
        <begin position="424"/>
        <end position="443"/>
    </location>
</feature>
<feature type="transmembrane region" description="Helical" evidence="1">
    <location>
        <begin position="192"/>
        <end position="215"/>
    </location>
</feature>
<dbReference type="eggNOG" id="ENOG502QRCJ">
    <property type="taxonomic scope" value="Eukaryota"/>
</dbReference>
<keyword evidence="3" id="KW-1185">Reference proteome</keyword>
<keyword evidence="1" id="KW-0812">Transmembrane</keyword>
<feature type="transmembrane region" description="Helical" evidence="1">
    <location>
        <begin position="336"/>
        <end position="354"/>
    </location>
</feature>
<dbReference type="OMA" id="RWIYLIS"/>
<protein>
    <recommendedName>
        <fullName evidence="4">DUF1538 domain-containing protein</fullName>
    </recommendedName>
</protein>
<sequence length="543" mass="56175">MLEQFLPEANLPEADVALNVYAEPSARRAVLEPLRVVVGLAIGLPLFVWVTEQVRGSDPSHDEPPEPEPVPVLSPTIVFVGLPLVVIGLASFAIGLRDGLMPVGDLIGRRLVHSQPRMVPSVAFTLGLLLTFGEPAIGSLIELSYEAWDFPEIQALLGKHQILTVVSIGAGVGLAMAVGATRLSSGATKLPLWRLVSPLALLCLLSTCVTPPAAQGLAWDAGAVTTGPITVPVILALGAGFVRGGDSGFGLVALASLFPVLSIAFSCYSIKLWAHLTGTDTASERPARASPAGSLLEVARAEAQLTAQSFLPLSVGLAAVVLYLRLPLRAVARRPVPLGLARVLFGLYTFYVGIKLGLLPMGRNGGARLVRGVIQPDGAVHPARAVGVCAFGVLTIGACQMIEPDLLVLGSQAERLSAGRVPKMRLVATVAAGCGLGTVIGIVKVLLNLPLLPILLALYTLALALTYKQDDFLVGLAWDAAGTSTGSITVPLILALGLGIAEQVGAAEGGAPKYSPLGPLGILGCASAAPICTVLVWFRGMSL</sequence>
<feature type="transmembrane region" description="Helical" evidence="1">
    <location>
        <begin position="72"/>
        <end position="96"/>
    </location>
</feature>
<organism evidence="2 3">
    <name type="scientific">Emiliania huxleyi (strain CCMP1516)</name>
    <dbReference type="NCBI Taxonomy" id="280463"/>
    <lineage>
        <taxon>Eukaryota</taxon>
        <taxon>Haptista</taxon>
        <taxon>Haptophyta</taxon>
        <taxon>Prymnesiophyceae</taxon>
        <taxon>Isochrysidales</taxon>
        <taxon>Noelaerhabdaceae</taxon>
        <taxon>Emiliania</taxon>
    </lineage>
</organism>
<dbReference type="EnsemblProtists" id="EOD07487">
    <property type="protein sequence ID" value="EOD07487"/>
    <property type="gene ID" value="EMIHUDRAFT_106529"/>
</dbReference>
<evidence type="ECO:0000313" key="3">
    <source>
        <dbReference type="Proteomes" id="UP000013827"/>
    </source>
</evidence>